<dbReference type="AlphaFoldDB" id="A0A561WP23"/>
<evidence type="ECO:0000256" key="2">
    <source>
        <dbReference type="SAM" id="SignalP"/>
    </source>
</evidence>
<dbReference type="EMBL" id="VIWY01000001">
    <property type="protein sequence ID" value="TWG25595.1"/>
    <property type="molecule type" value="Genomic_DNA"/>
</dbReference>
<feature type="region of interest" description="Disordered" evidence="1">
    <location>
        <begin position="21"/>
        <end position="127"/>
    </location>
</feature>
<sequence length="127" mass="12431">MTRRWTSRAVVLTASFLALTACASPGRETRDATEPRDPGYPGGGGIGEPMVVPATTAPTATPARTGTPARTARPVRTTRAPGAAGTAPTRTAGTTRAATPAATVRTGVVGRGSTGGGIGDDSGSVGG</sequence>
<dbReference type="OrthoDB" id="10014475at2"/>
<reference evidence="3 4" key="1">
    <citation type="submission" date="2019-06" db="EMBL/GenBank/DDBJ databases">
        <title>Sequencing the genomes of 1000 actinobacteria strains.</title>
        <authorList>
            <person name="Klenk H.-P."/>
        </authorList>
    </citation>
    <scope>NUCLEOTIDE SEQUENCE [LARGE SCALE GENOMIC DNA]</scope>
    <source>
        <strain evidence="3 4">DSM 43866</strain>
    </source>
</reference>
<comment type="caution">
    <text evidence="3">The sequence shown here is derived from an EMBL/GenBank/DDBJ whole genome shotgun (WGS) entry which is preliminary data.</text>
</comment>
<dbReference type="PROSITE" id="PS51257">
    <property type="entry name" value="PROKAR_LIPOPROTEIN"/>
    <property type="match status" value="1"/>
</dbReference>
<evidence type="ECO:0000313" key="3">
    <source>
        <dbReference type="EMBL" id="TWG25595.1"/>
    </source>
</evidence>
<gene>
    <name evidence="3" type="ORF">FHX34_101565</name>
</gene>
<accession>A0A561WP23</accession>
<organism evidence="3 4">
    <name type="scientific">Actinoplanes teichomyceticus</name>
    <dbReference type="NCBI Taxonomy" id="1867"/>
    <lineage>
        <taxon>Bacteria</taxon>
        <taxon>Bacillati</taxon>
        <taxon>Actinomycetota</taxon>
        <taxon>Actinomycetes</taxon>
        <taxon>Micromonosporales</taxon>
        <taxon>Micromonosporaceae</taxon>
        <taxon>Actinoplanes</taxon>
    </lineage>
</organism>
<protein>
    <submittedName>
        <fullName evidence="3">Uncharacterized protein</fullName>
    </submittedName>
</protein>
<feature type="compositionally biased region" description="Low complexity" evidence="1">
    <location>
        <begin position="48"/>
        <end position="108"/>
    </location>
</feature>
<feature type="signal peptide" evidence="2">
    <location>
        <begin position="1"/>
        <end position="23"/>
    </location>
</feature>
<feature type="compositionally biased region" description="Basic and acidic residues" evidence="1">
    <location>
        <begin position="27"/>
        <end position="37"/>
    </location>
</feature>
<name>A0A561WP23_ACTTI</name>
<feature type="chain" id="PRO_5022218313" evidence="2">
    <location>
        <begin position="24"/>
        <end position="127"/>
    </location>
</feature>
<dbReference type="RefSeq" id="WP_122981098.1">
    <property type="nucleotide sequence ID" value="NZ_BOMX01000012.1"/>
</dbReference>
<evidence type="ECO:0000256" key="1">
    <source>
        <dbReference type="SAM" id="MobiDB-lite"/>
    </source>
</evidence>
<feature type="compositionally biased region" description="Gly residues" evidence="1">
    <location>
        <begin position="109"/>
        <end position="127"/>
    </location>
</feature>
<dbReference type="Proteomes" id="UP000320239">
    <property type="component" value="Unassembled WGS sequence"/>
</dbReference>
<keyword evidence="2" id="KW-0732">Signal</keyword>
<evidence type="ECO:0000313" key="4">
    <source>
        <dbReference type="Proteomes" id="UP000320239"/>
    </source>
</evidence>
<proteinExistence type="predicted"/>
<keyword evidence="4" id="KW-1185">Reference proteome</keyword>